<dbReference type="OrthoDB" id="950459at2"/>
<organism evidence="1 2">
    <name type="scientific">Mucilaginibacter gracilis</name>
    <dbReference type="NCBI Taxonomy" id="423350"/>
    <lineage>
        <taxon>Bacteria</taxon>
        <taxon>Pseudomonadati</taxon>
        <taxon>Bacteroidota</taxon>
        <taxon>Sphingobacteriia</taxon>
        <taxon>Sphingobacteriales</taxon>
        <taxon>Sphingobacteriaceae</taxon>
        <taxon>Mucilaginibacter</taxon>
    </lineage>
</organism>
<dbReference type="Pfam" id="PF19514">
    <property type="entry name" value="MobC_2"/>
    <property type="match status" value="1"/>
</dbReference>
<evidence type="ECO:0000313" key="1">
    <source>
        <dbReference type="EMBL" id="RKR82152.1"/>
    </source>
</evidence>
<evidence type="ECO:0008006" key="3">
    <source>
        <dbReference type="Google" id="ProtNLM"/>
    </source>
</evidence>
<keyword evidence="2" id="KW-1185">Reference proteome</keyword>
<reference evidence="1 2" key="1">
    <citation type="submission" date="2018-10" db="EMBL/GenBank/DDBJ databases">
        <title>Genomic Encyclopedia of Archaeal and Bacterial Type Strains, Phase II (KMG-II): from individual species to whole genera.</title>
        <authorList>
            <person name="Goeker M."/>
        </authorList>
    </citation>
    <scope>NUCLEOTIDE SEQUENCE [LARGE SCALE GENOMIC DNA]</scope>
    <source>
        <strain evidence="1 2">DSM 18602</strain>
    </source>
</reference>
<dbReference type="Proteomes" id="UP000268007">
    <property type="component" value="Unassembled WGS sequence"/>
</dbReference>
<accession>A0A495J0A7</accession>
<name>A0A495J0A7_9SPHI</name>
<dbReference type="RefSeq" id="WP_121197777.1">
    <property type="nucleotide sequence ID" value="NZ_RBKU01000001.1"/>
</dbReference>
<dbReference type="AlphaFoldDB" id="A0A495J0A7"/>
<dbReference type="EMBL" id="RBKU01000001">
    <property type="protein sequence ID" value="RKR82152.1"/>
    <property type="molecule type" value="Genomic_DNA"/>
</dbReference>
<protein>
    <recommendedName>
        <fullName evidence="3">Mobilization protein MobC</fullName>
    </recommendedName>
</protein>
<sequence>MEEKERAVIAGRKRIVGLRLTADEFIELEKSWKNSTVKKLSEFVRRVLFGKRITVYSRNKSTDELLEELVVLRRELHAIGVNFNQAVHRLNMTDHSPQMQAWVERFGRDRDRYFELFEVVKLKINSVSEQWLQ</sequence>
<proteinExistence type="predicted"/>
<dbReference type="InterPro" id="IPR045788">
    <property type="entry name" value="MobC_2"/>
</dbReference>
<gene>
    <name evidence="1" type="ORF">BDD43_2321</name>
</gene>
<comment type="caution">
    <text evidence="1">The sequence shown here is derived from an EMBL/GenBank/DDBJ whole genome shotgun (WGS) entry which is preliminary data.</text>
</comment>
<evidence type="ECO:0000313" key="2">
    <source>
        <dbReference type="Proteomes" id="UP000268007"/>
    </source>
</evidence>